<evidence type="ECO:0000313" key="3">
    <source>
        <dbReference type="EMBL" id="MBY0756968.1"/>
    </source>
</evidence>
<protein>
    <submittedName>
        <fullName evidence="2">ATP-binding protein</fullName>
    </submittedName>
</protein>
<dbReference type="Gene3D" id="3.40.50.300">
    <property type="entry name" value="P-loop containing nucleotide triphosphate hydrolases"/>
    <property type="match status" value="1"/>
</dbReference>
<keyword evidence="2" id="KW-0067">ATP-binding</keyword>
<dbReference type="InterPro" id="IPR027417">
    <property type="entry name" value="P-loop_NTPase"/>
</dbReference>
<evidence type="ECO:0000313" key="2">
    <source>
        <dbReference type="EMBL" id="MBY0756944.1"/>
    </source>
</evidence>
<proteinExistence type="predicted"/>
<dbReference type="PANTHER" id="PTHR30050">
    <property type="entry name" value="CHROMOSOMAL REPLICATION INITIATOR PROTEIN DNAA"/>
    <property type="match status" value="1"/>
</dbReference>
<evidence type="ECO:0000313" key="4">
    <source>
        <dbReference type="Proteomes" id="UP001299068"/>
    </source>
</evidence>
<name>A0ABS7L1K9_CLOSR</name>
<dbReference type="GO" id="GO:0005524">
    <property type="term" value="F:ATP binding"/>
    <property type="evidence" value="ECO:0007669"/>
    <property type="project" value="UniProtKB-KW"/>
</dbReference>
<reference evidence="2 4" key="1">
    <citation type="journal article" date="2021" name="Cell Host Microbe">
        <title>in vivo commensal control of Clostridioides difficile virulence.</title>
        <authorList>
            <person name="Girinathan B.P."/>
            <person name="Dibenedetto N."/>
            <person name="Worley J.N."/>
            <person name="Peltier J."/>
            <person name="Arrieta-Ortiz M.L."/>
            <person name="Rupa Christinal Immanuel S."/>
            <person name="Lavin R."/>
            <person name="Delaney M.L."/>
            <person name="Cummins C."/>
            <person name="Hoffmann M."/>
            <person name="Luo Y."/>
            <person name="Gonzalez-Escalona N."/>
            <person name="Allard M."/>
            <person name="Onderdonk A.B."/>
            <person name="Gerber G.K."/>
            <person name="Sonenshein A.L."/>
            <person name="Baliga N."/>
            <person name="Dupuy B."/>
            <person name="Bry L."/>
        </authorList>
    </citation>
    <scope>NUCLEOTIDE SEQUENCE [LARGE SCALE GENOMIC DNA]</scope>
    <source>
        <strain evidence="2 4">DSM 599</strain>
    </source>
</reference>
<organism evidence="2 4">
    <name type="scientific">Clostridium sardiniense</name>
    <name type="common">Clostridium absonum</name>
    <dbReference type="NCBI Taxonomy" id="29369"/>
    <lineage>
        <taxon>Bacteria</taxon>
        <taxon>Bacillati</taxon>
        <taxon>Bacillota</taxon>
        <taxon>Clostridia</taxon>
        <taxon>Eubacteriales</taxon>
        <taxon>Clostridiaceae</taxon>
        <taxon>Clostridium</taxon>
    </lineage>
</organism>
<keyword evidence="4" id="KW-1185">Reference proteome</keyword>
<dbReference type="Proteomes" id="UP001299068">
    <property type="component" value="Unassembled WGS sequence"/>
</dbReference>
<dbReference type="SMART" id="SM00382">
    <property type="entry name" value="AAA"/>
    <property type="match status" value="1"/>
</dbReference>
<dbReference type="InterPro" id="IPR002611">
    <property type="entry name" value="IstB_ATP-bd"/>
</dbReference>
<gene>
    <name evidence="2" type="ORF">K5V21_15980</name>
    <name evidence="3" type="ORF">K5V21_16100</name>
</gene>
<keyword evidence="2" id="KW-0547">Nucleotide-binding</keyword>
<dbReference type="Pfam" id="PF01695">
    <property type="entry name" value="IstB_IS21"/>
    <property type="match status" value="1"/>
</dbReference>
<sequence length="268" mass="30843">MDIPQNISPKIEDVLQRVQKTLNSKKHQQTSEVIQKRKSNEQELSKCLLCDGLGFIYDEESNKYSKCKCRENENLINSLAKTGLSGEQLKRSFKDFIPWNEETKKMKDIATSYYLSFDKIKKSQSNSLALLGESGSGKTHLISALINNFILNKSIDIAYMSYIDSVTELKQNILNAEVYQRKVSRYKTAQILVIDDLFKGGYTDSDIRIVLEIINHRYSARLPIMVSSEFFIDDLIKIDKALGGRVREMSKGYIYEIKGIENNYRLNH</sequence>
<dbReference type="EMBL" id="JAIKTU010000015">
    <property type="protein sequence ID" value="MBY0756944.1"/>
    <property type="molecule type" value="Genomic_DNA"/>
</dbReference>
<feature type="domain" description="AAA+ ATPase" evidence="1">
    <location>
        <begin position="124"/>
        <end position="248"/>
    </location>
</feature>
<evidence type="ECO:0000259" key="1">
    <source>
        <dbReference type="SMART" id="SM00382"/>
    </source>
</evidence>
<dbReference type="InterPro" id="IPR003593">
    <property type="entry name" value="AAA+_ATPase"/>
</dbReference>
<accession>A0ABS7L1K9</accession>
<dbReference type="PANTHER" id="PTHR30050:SF10">
    <property type="entry name" value="PHAGE-LIKE ELEMENT PBSX PROTEIN XKDC"/>
    <property type="match status" value="1"/>
</dbReference>
<comment type="caution">
    <text evidence="2">The sequence shown here is derived from an EMBL/GenBank/DDBJ whole genome shotgun (WGS) entry which is preliminary data.</text>
</comment>
<dbReference type="SUPFAM" id="SSF52540">
    <property type="entry name" value="P-loop containing nucleoside triphosphate hydrolases"/>
    <property type="match status" value="1"/>
</dbReference>
<dbReference type="EMBL" id="JAIKTU010000015">
    <property type="protein sequence ID" value="MBY0756968.1"/>
    <property type="molecule type" value="Genomic_DNA"/>
</dbReference>